<dbReference type="Gene3D" id="3.30.230.10">
    <property type="match status" value="1"/>
</dbReference>
<keyword evidence="3" id="KW-0378">Hydrolase</keyword>
<keyword evidence="4" id="KW-1185">Reference proteome</keyword>
<accession>A0A3S4F9F0</accession>
<proteinExistence type="predicted"/>
<dbReference type="GO" id="GO:0004176">
    <property type="term" value="F:ATP-dependent peptidase activity"/>
    <property type="evidence" value="ECO:0007669"/>
    <property type="project" value="InterPro"/>
</dbReference>
<dbReference type="RefSeq" id="WP_207211485.1">
    <property type="nucleotide sequence ID" value="NZ_UWOC01000148.1"/>
</dbReference>
<dbReference type="GO" id="GO:0006508">
    <property type="term" value="P:proteolysis"/>
    <property type="evidence" value="ECO:0007669"/>
    <property type="project" value="UniProtKB-KW"/>
</dbReference>
<protein>
    <submittedName>
        <fullName evidence="3">Lon protease</fullName>
    </submittedName>
</protein>
<dbReference type="PRINTS" id="PR00830">
    <property type="entry name" value="ENDOLAPTASE"/>
</dbReference>
<dbReference type="InterPro" id="IPR020568">
    <property type="entry name" value="Ribosomal_Su5_D2-typ_SF"/>
</dbReference>
<dbReference type="Pfam" id="PF20442">
    <property type="entry name" value="BrxL_N"/>
    <property type="match status" value="1"/>
</dbReference>
<dbReference type="InterPro" id="IPR014061">
    <property type="entry name" value="BrxL-like"/>
</dbReference>
<dbReference type="InterPro" id="IPR027417">
    <property type="entry name" value="P-loop_NTPase"/>
</dbReference>
<dbReference type="InterPro" id="IPR014721">
    <property type="entry name" value="Ribsml_uS5_D2-typ_fold_subgr"/>
</dbReference>
<dbReference type="AlphaFoldDB" id="A0A3S4F9F0"/>
<keyword evidence="3" id="KW-0645">Protease</keyword>
<dbReference type="NCBIfam" id="TIGR02653">
    <property type="entry name" value="Lon_rel_chp"/>
    <property type="match status" value="1"/>
</dbReference>
<name>A0A3S4F9F0_9BRAD</name>
<dbReference type="InterPro" id="IPR008269">
    <property type="entry name" value="Lon_proteolytic"/>
</dbReference>
<dbReference type="Pfam" id="PF13337">
    <property type="entry name" value="BrxL_ATPase"/>
    <property type="match status" value="1"/>
</dbReference>
<dbReference type="InterPro" id="IPR046838">
    <property type="entry name" value="BrxL_N"/>
</dbReference>
<evidence type="ECO:0000259" key="1">
    <source>
        <dbReference type="Pfam" id="PF05362"/>
    </source>
</evidence>
<gene>
    <name evidence="3" type="primary">lon_1</name>
    <name evidence="3" type="ORF">RHODGE_RHODGE_02640</name>
</gene>
<comment type="caution">
    <text evidence="3">The sequence shown here is derived from an EMBL/GenBank/DDBJ whole genome shotgun (WGS) entry which is preliminary data.</text>
</comment>
<reference evidence="4" key="1">
    <citation type="submission" date="2018-10" db="EMBL/GenBank/DDBJ databases">
        <authorList>
            <person name="Peiro R."/>
            <person name="Begona"/>
            <person name="Cbmso G."/>
            <person name="Lopez M."/>
            <person name="Gonzalez S."/>
            <person name="Sacristan E."/>
            <person name="Castillo E."/>
        </authorList>
    </citation>
    <scope>NUCLEOTIDE SEQUENCE [LARGE SCALE GENOMIC DNA]</scope>
</reference>
<dbReference type="Pfam" id="PF05362">
    <property type="entry name" value="Lon_C"/>
    <property type="match status" value="1"/>
</dbReference>
<evidence type="ECO:0000313" key="3">
    <source>
        <dbReference type="EMBL" id="VCU08882.1"/>
    </source>
</evidence>
<dbReference type="SUPFAM" id="SSF52540">
    <property type="entry name" value="P-loop containing nucleoside triphosphate hydrolases"/>
    <property type="match status" value="1"/>
</dbReference>
<organism evidence="3 4">
    <name type="scientific">Rhodoplanes serenus</name>
    <dbReference type="NCBI Taxonomy" id="200615"/>
    <lineage>
        <taxon>Bacteria</taxon>
        <taxon>Pseudomonadati</taxon>
        <taxon>Pseudomonadota</taxon>
        <taxon>Alphaproteobacteria</taxon>
        <taxon>Hyphomicrobiales</taxon>
        <taxon>Nitrobacteraceae</taxon>
        <taxon>Rhodoplanes</taxon>
    </lineage>
</organism>
<feature type="domain" description="Lon proteolytic" evidence="1">
    <location>
        <begin position="521"/>
        <end position="681"/>
    </location>
</feature>
<dbReference type="NCBIfam" id="TIGR02688">
    <property type="entry name" value="BREX system Lon protease-like protein BrxL"/>
    <property type="match status" value="1"/>
</dbReference>
<dbReference type="GO" id="GO:0004252">
    <property type="term" value="F:serine-type endopeptidase activity"/>
    <property type="evidence" value="ECO:0007669"/>
    <property type="project" value="InterPro"/>
</dbReference>
<dbReference type="EMBL" id="UWOC01000148">
    <property type="protein sequence ID" value="VCU08882.1"/>
    <property type="molecule type" value="Genomic_DNA"/>
</dbReference>
<sequence>MIELDDLDRKAAEAFPGHIVRKDLVRRFRGQFPVPTYVVEFMLGRYCASTVPEEIEEGLQMVQSQLSDRTVRAGEEELFKSKARDRGSVRIIDIITARLDAKTDSYLATLPSLRLNDVRISDKIVLDHERMLTGGFYAEIELGYDASIAQEKGGRPFEVLSLREIQLSTRDILEKIAAGRGQLTTREWKDFLLRSIGLEPAALSTRAQDATLLRMIPFVERNYNLIELGPRGTGKSHLFQQVSPYAHLVSGGKATVARMFVNMANGQRGLVCQYDVVCFDEVSGISFDQKDGVNIMKGYMESGEFSRGRESIRAEGSIVMVGNFDVDVQHQQRVGHLFGPMPPEMRNDTAFMDRIHCYLPGWDVPKISKELFTDRFGLVSDVLAECFSGLRSQSRVNVLQGRVHFGGALSGRDQNAVNKTVSGLLKLLYPDPTVAVPDDDLEWAVRLALEVRRRVKEQQKRIGSAEFRNTQFSYVIGLDGVEKFVSTPELQSEDSIGSDPLPAGQVWAISPGGQDESTGLFRIEVTESPGGGVRILNQSPPGPFRESARIAEQNLYARSRELVGERNPREHEFALQLRSFDAAKSGEQLGVGVLVGLCSALLGKPLKGGLVIAGGITLGGSIEPIHNPIDVIELAMEKGANAVLVPVSSRRALIDLSDDVATKVQVLFYADAPDALRKALHD</sequence>
<dbReference type="InterPro" id="IPR013473">
    <property type="entry name" value="BrxL"/>
</dbReference>
<dbReference type="Proteomes" id="UP000289200">
    <property type="component" value="Unassembled WGS sequence"/>
</dbReference>
<evidence type="ECO:0000313" key="4">
    <source>
        <dbReference type="Proteomes" id="UP000289200"/>
    </source>
</evidence>
<feature type="domain" description="BREX system Lon protease-like BrxL N-terminal" evidence="2">
    <location>
        <begin position="13"/>
        <end position="144"/>
    </location>
</feature>
<dbReference type="SUPFAM" id="SSF54211">
    <property type="entry name" value="Ribosomal protein S5 domain 2-like"/>
    <property type="match status" value="1"/>
</dbReference>
<evidence type="ECO:0000259" key="2">
    <source>
        <dbReference type="Pfam" id="PF20442"/>
    </source>
</evidence>